<evidence type="ECO:0000256" key="5">
    <source>
        <dbReference type="ARBA" id="ARBA00023136"/>
    </source>
</evidence>
<evidence type="ECO:0000256" key="1">
    <source>
        <dbReference type="ARBA" id="ARBA00004141"/>
    </source>
</evidence>
<feature type="transmembrane region" description="Helical" evidence="6">
    <location>
        <begin position="404"/>
        <end position="425"/>
    </location>
</feature>
<dbReference type="InterPro" id="IPR013525">
    <property type="entry name" value="ABC2_TM"/>
</dbReference>
<dbReference type="Pfam" id="PF01061">
    <property type="entry name" value="ABC2_membrane"/>
    <property type="match status" value="1"/>
</dbReference>
<dbReference type="InParanoid" id="A0A2R5GC64"/>
<dbReference type="InterPro" id="IPR027417">
    <property type="entry name" value="P-loop_NTPase"/>
</dbReference>
<name>A0A2R5GC64_9STRA</name>
<evidence type="ECO:0000259" key="7">
    <source>
        <dbReference type="Pfam" id="PF01061"/>
    </source>
</evidence>
<dbReference type="AlphaFoldDB" id="A0A2R5GC64"/>
<evidence type="ECO:0000313" key="8">
    <source>
        <dbReference type="EMBL" id="GBG28135.1"/>
    </source>
</evidence>
<dbReference type="EMBL" id="BEYU01000040">
    <property type="protein sequence ID" value="GBG28135.1"/>
    <property type="molecule type" value="Genomic_DNA"/>
</dbReference>
<evidence type="ECO:0000256" key="2">
    <source>
        <dbReference type="ARBA" id="ARBA00022448"/>
    </source>
</evidence>
<feature type="non-terminal residue" evidence="8">
    <location>
        <position position="1"/>
    </location>
</feature>
<evidence type="ECO:0000256" key="6">
    <source>
        <dbReference type="SAM" id="Phobius"/>
    </source>
</evidence>
<feature type="domain" description="ABC-2 type transporter transmembrane" evidence="7">
    <location>
        <begin position="153"/>
        <end position="365"/>
    </location>
</feature>
<feature type="transmembrane region" description="Helical" evidence="6">
    <location>
        <begin position="319"/>
        <end position="338"/>
    </location>
</feature>
<keyword evidence="5 6" id="KW-0472">Membrane</keyword>
<feature type="transmembrane region" description="Helical" evidence="6">
    <location>
        <begin position="206"/>
        <end position="231"/>
    </location>
</feature>
<dbReference type="GO" id="GO:0140359">
    <property type="term" value="F:ABC-type transporter activity"/>
    <property type="evidence" value="ECO:0007669"/>
    <property type="project" value="InterPro"/>
</dbReference>
<feature type="transmembrane region" description="Helical" evidence="6">
    <location>
        <begin position="259"/>
        <end position="281"/>
    </location>
</feature>
<gene>
    <name evidence="8" type="ORF">FCC1311_043582</name>
</gene>
<evidence type="ECO:0000313" key="9">
    <source>
        <dbReference type="Proteomes" id="UP000241890"/>
    </source>
</evidence>
<proteinExistence type="predicted"/>
<feature type="transmembrane region" description="Helical" evidence="6">
    <location>
        <begin position="287"/>
        <end position="307"/>
    </location>
</feature>
<evidence type="ECO:0000256" key="3">
    <source>
        <dbReference type="ARBA" id="ARBA00022692"/>
    </source>
</evidence>
<keyword evidence="3 6" id="KW-0812">Transmembrane</keyword>
<organism evidence="8 9">
    <name type="scientific">Hondaea fermentalgiana</name>
    <dbReference type="NCBI Taxonomy" id="2315210"/>
    <lineage>
        <taxon>Eukaryota</taxon>
        <taxon>Sar</taxon>
        <taxon>Stramenopiles</taxon>
        <taxon>Bigyra</taxon>
        <taxon>Labyrinthulomycetes</taxon>
        <taxon>Thraustochytrida</taxon>
        <taxon>Thraustochytriidae</taxon>
        <taxon>Hondaea</taxon>
    </lineage>
</organism>
<comment type="caution">
    <text evidence="8">The sequence shown here is derived from an EMBL/GenBank/DDBJ whole genome shotgun (WGS) entry which is preliminary data.</text>
</comment>
<reference evidence="8 9" key="1">
    <citation type="submission" date="2017-12" db="EMBL/GenBank/DDBJ databases">
        <title>Sequencing, de novo assembly and annotation of complete genome of a new Thraustochytrid species, strain FCC1311.</title>
        <authorList>
            <person name="Sedici K."/>
            <person name="Godart F."/>
            <person name="Aiese Cigliano R."/>
            <person name="Sanseverino W."/>
            <person name="Barakat M."/>
            <person name="Ortet P."/>
            <person name="Marechal E."/>
            <person name="Cagnac O."/>
            <person name="Amato A."/>
        </authorList>
    </citation>
    <scope>NUCLEOTIDE SEQUENCE [LARGE SCALE GENOMIC DNA]</scope>
</reference>
<dbReference type="PANTHER" id="PTHR19241">
    <property type="entry name" value="ATP-BINDING CASSETTE TRANSPORTER"/>
    <property type="match status" value="1"/>
</dbReference>
<accession>A0A2R5GC64</accession>
<dbReference type="SUPFAM" id="SSF52540">
    <property type="entry name" value="P-loop containing nucleoside triphosphate hydrolases"/>
    <property type="match status" value="1"/>
</dbReference>
<dbReference type="Gene3D" id="3.40.50.300">
    <property type="entry name" value="P-loop containing nucleotide triphosphate hydrolases"/>
    <property type="match status" value="1"/>
</dbReference>
<sequence length="435" mass="48301">LSTEQAKRLTIGVELAANPAIIFADEPTSGLDASSARVVMDGIERIARSGRTVVCTIHQPSKAIFTKFDRLLLLRRGGEVVYFGDLGKNNCDDLLTYLDALPGTTGMPNPRYNPATYMLEAIGANAGPGVDYAQLYRDGDQKKENDRNTFAMQTEQLTLRWFRSYWRDPAYNTTRFVVAVIAALYFGLAFLMQGSNLTTVQDIQGLVGLLFMASAFLSFMSQNTVLPTVLIERAPFYRERAASYYGVAPLVIATTVSELPYIIAAGLVFVSIFYFIAGLWANASAFFLFWGFYTLFNMIITFWGHFLASALPNDQVANLVAAVVFSCWCFAAGLMIAISDVPYFWQWFTYINPLRYSLNGLVVSQLSCEDPSSELAGNPGCSVLETGETAWEYTKERFGYAADDIGFCLGACFGFAVGIRILNIFSYKYISYLKR</sequence>
<protein>
    <submittedName>
        <fullName evidence="8">ABC transporter G family member 35</fullName>
    </submittedName>
</protein>
<feature type="transmembrane region" description="Helical" evidence="6">
    <location>
        <begin position="176"/>
        <end position="194"/>
    </location>
</feature>
<dbReference type="OrthoDB" id="66620at2759"/>
<dbReference type="GO" id="GO:0016020">
    <property type="term" value="C:membrane"/>
    <property type="evidence" value="ECO:0007669"/>
    <property type="project" value="UniProtKB-SubCell"/>
</dbReference>
<comment type="subcellular location">
    <subcellularLocation>
        <location evidence="1">Membrane</location>
        <topology evidence="1">Multi-pass membrane protein</topology>
    </subcellularLocation>
</comment>
<keyword evidence="2" id="KW-0813">Transport</keyword>
<keyword evidence="4 6" id="KW-1133">Transmembrane helix</keyword>
<dbReference type="Proteomes" id="UP000241890">
    <property type="component" value="Unassembled WGS sequence"/>
</dbReference>
<keyword evidence="9" id="KW-1185">Reference proteome</keyword>
<evidence type="ECO:0000256" key="4">
    <source>
        <dbReference type="ARBA" id="ARBA00022989"/>
    </source>
</evidence>